<evidence type="ECO:0000256" key="7">
    <source>
        <dbReference type="ARBA" id="ARBA00022723"/>
    </source>
</evidence>
<dbReference type="Proteomes" id="UP000193922">
    <property type="component" value="Unassembled WGS sequence"/>
</dbReference>
<keyword evidence="5" id="KW-0808">Transferase</keyword>
<dbReference type="STRING" id="61395.A0A1Y1WNW4"/>
<dbReference type="PANTHER" id="PTHR21404">
    <property type="entry name" value="HEN1"/>
    <property type="match status" value="1"/>
</dbReference>
<keyword evidence="4" id="KW-0489">Methyltransferase</keyword>
<evidence type="ECO:0000256" key="5">
    <source>
        <dbReference type="ARBA" id="ARBA00022679"/>
    </source>
</evidence>
<evidence type="ECO:0000256" key="12">
    <source>
        <dbReference type="ARBA" id="ARBA00048418"/>
    </source>
</evidence>
<evidence type="ECO:0000256" key="10">
    <source>
        <dbReference type="ARBA" id="ARBA00023158"/>
    </source>
</evidence>
<dbReference type="EC" id="2.1.1.386" evidence="11"/>
<protein>
    <recommendedName>
        <fullName evidence="3">Small RNA 2'-O-methyltransferase</fullName>
        <ecNumber evidence="11">2.1.1.386</ecNumber>
    </recommendedName>
</protein>
<evidence type="ECO:0000256" key="11">
    <source>
        <dbReference type="ARBA" id="ARBA00035025"/>
    </source>
</evidence>
<gene>
    <name evidence="13" type="ORF">DL89DRAFT_264613</name>
</gene>
<keyword evidence="14" id="KW-1185">Reference proteome</keyword>
<comment type="caution">
    <text evidence="13">The sequence shown here is derived from an EMBL/GenBank/DDBJ whole genome shotgun (WGS) entry which is preliminary data.</text>
</comment>
<dbReference type="EMBL" id="MCFD01000001">
    <property type="protein sequence ID" value="ORX74824.1"/>
    <property type="molecule type" value="Genomic_DNA"/>
</dbReference>
<dbReference type="Gene3D" id="3.40.50.150">
    <property type="entry name" value="Vaccinia Virus protein VP39"/>
    <property type="match status" value="1"/>
</dbReference>
<evidence type="ECO:0000256" key="3">
    <source>
        <dbReference type="ARBA" id="ARBA00021330"/>
    </source>
</evidence>
<comment type="catalytic activity">
    <reaction evidence="12">
        <text>small RNA 3'-end nucleotide + S-adenosyl-L-methionine = small RNA 3'-end 2'-O-methylnucleotide + S-adenosyl-L-homocysteine + H(+)</text>
        <dbReference type="Rhea" id="RHEA:37887"/>
        <dbReference type="Rhea" id="RHEA-COMP:10415"/>
        <dbReference type="Rhea" id="RHEA-COMP:10416"/>
        <dbReference type="ChEBI" id="CHEBI:15378"/>
        <dbReference type="ChEBI" id="CHEBI:57856"/>
        <dbReference type="ChEBI" id="CHEBI:59789"/>
        <dbReference type="ChEBI" id="CHEBI:74896"/>
        <dbReference type="ChEBI" id="CHEBI:74898"/>
        <dbReference type="EC" id="2.1.1.386"/>
    </reaction>
</comment>
<proteinExistence type="inferred from homology"/>
<keyword evidence="9" id="KW-0694">RNA-binding</keyword>
<keyword evidence="7" id="KW-0479">Metal-binding</keyword>
<evidence type="ECO:0000313" key="14">
    <source>
        <dbReference type="Proteomes" id="UP000193922"/>
    </source>
</evidence>
<dbReference type="GO" id="GO:0090486">
    <property type="term" value="F:small RNA 2'-O-methyltransferase activity"/>
    <property type="evidence" value="ECO:0007669"/>
    <property type="project" value="UniProtKB-EC"/>
</dbReference>
<dbReference type="InterPro" id="IPR029063">
    <property type="entry name" value="SAM-dependent_MTases_sf"/>
</dbReference>
<dbReference type="AlphaFoldDB" id="A0A1Y1WNW4"/>
<evidence type="ECO:0000256" key="2">
    <source>
        <dbReference type="ARBA" id="ARBA00009026"/>
    </source>
</evidence>
<dbReference type="PANTHER" id="PTHR21404:SF3">
    <property type="entry name" value="SMALL RNA 2'-O-METHYLTRANSFERASE"/>
    <property type="match status" value="1"/>
</dbReference>
<dbReference type="GO" id="GO:0005737">
    <property type="term" value="C:cytoplasm"/>
    <property type="evidence" value="ECO:0007669"/>
    <property type="project" value="TreeGrafter"/>
</dbReference>
<dbReference type="OrthoDB" id="2154311at2759"/>
<dbReference type="RefSeq" id="XP_040748035.1">
    <property type="nucleotide sequence ID" value="XM_040886321.1"/>
</dbReference>
<dbReference type="GO" id="GO:0003723">
    <property type="term" value="F:RNA binding"/>
    <property type="evidence" value="ECO:0007669"/>
    <property type="project" value="UniProtKB-KW"/>
</dbReference>
<dbReference type="GeneID" id="63802969"/>
<evidence type="ECO:0000256" key="8">
    <source>
        <dbReference type="ARBA" id="ARBA00022842"/>
    </source>
</evidence>
<dbReference type="GO" id="GO:0005634">
    <property type="term" value="C:nucleus"/>
    <property type="evidence" value="ECO:0007669"/>
    <property type="project" value="TreeGrafter"/>
</dbReference>
<evidence type="ECO:0000256" key="9">
    <source>
        <dbReference type="ARBA" id="ARBA00022884"/>
    </source>
</evidence>
<dbReference type="GO" id="GO:0001510">
    <property type="term" value="P:RNA methylation"/>
    <property type="evidence" value="ECO:0007669"/>
    <property type="project" value="InterPro"/>
</dbReference>
<reference evidence="13 14" key="1">
    <citation type="submission" date="2016-07" db="EMBL/GenBank/DDBJ databases">
        <title>Pervasive Adenine N6-methylation of Active Genes in Fungi.</title>
        <authorList>
            <consortium name="DOE Joint Genome Institute"/>
            <person name="Mondo S.J."/>
            <person name="Dannebaum R.O."/>
            <person name="Kuo R.C."/>
            <person name="Labutti K."/>
            <person name="Haridas S."/>
            <person name="Kuo A."/>
            <person name="Salamov A."/>
            <person name="Ahrendt S.R."/>
            <person name="Lipzen A."/>
            <person name="Sullivan W."/>
            <person name="Andreopoulos W.B."/>
            <person name="Clum A."/>
            <person name="Lindquist E."/>
            <person name="Daum C."/>
            <person name="Ramamoorthy G.K."/>
            <person name="Gryganskyi A."/>
            <person name="Culley D."/>
            <person name="Magnuson J.K."/>
            <person name="James T.Y."/>
            <person name="O'Malley M.A."/>
            <person name="Stajich J.E."/>
            <person name="Spatafora J.W."/>
            <person name="Visel A."/>
            <person name="Grigoriev I.V."/>
        </authorList>
    </citation>
    <scope>NUCLEOTIDE SEQUENCE [LARGE SCALE GENOMIC DNA]</scope>
    <source>
        <strain evidence="13 14">ATCC 12442</strain>
    </source>
</reference>
<organism evidence="13 14">
    <name type="scientific">Linderina pennispora</name>
    <dbReference type="NCBI Taxonomy" id="61395"/>
    <lineage>
        <taxon>Eukaryota</taxon>
        <taxon>Fungi</taxon>
        <taxon>Fungi incertae sedis</taxon>
        <taxon>Zoopagomycota</taxon>
        <taxon>Kickxellomycotina</taxon>
        <taxon>Kickxellomycetes</taxon>
        <taxon>Kickxellales</taxon>
        <taxon>Kickxellaceae</taxon>
        <taxon>Linderina</taxon>
    </lineage>
</organism>
<dbReference type="GO" id="GO:0030422">
    <property type="term" value="P:siRNA processing"/>
    <property type="evidence" value="ECO:0007669"/>
    <property type="project" value="TreeGrafter"/>
</dbReference>
<keyword evidence="6" id="KW-0949">S-adenosyl-L-methionine</keyword>
<evidence type="ECO:0000256" key="1">
    <source>
        <dbReference type="ARBA" id="ARBA00001946"/>
    </source>
</evidence>
<keyword evidence="8" id="KW-0460">Magnesium</keyword>
<accession>A0A1Y1WNW4</accession>
<evidence type="ECO:0000256" key="4">
    <source>
        <dbReference type="ARBA" id="ARBA00022603"/>
    </source>
</evidence>
<sequence length="300" mass="34214">MTTPEPYFFPPLWEQRRRHIADTLYAHKVQSVLEPRASLLNAKAQLLPGYMDKTEPRVDPLTITLYHGDGTIPICGLSADAVVCSEVIEHVYPDQVSALTQAVFGGYRPRLAVFTTPNAEFNVNFPNLHYGTPQAMFRDADHKFEWTRDEFRQWAQDCADTYGYDAGFVDVGRQMRNAAAGFVACGGCTQMAVFVRRTAPEQQYQHQDSGERCGQPPQLLESIEYPVFSGRRMAAKQLEALVEETARTEAMDGVFTLEQLWGRPKIQQQFKRRAALRVWVIGNQLFSQTDHDTFCLERRR</sequence>
<name>A0A1Y1WNW4_9FUNG</name>
<dbReference type="GO" id="GO:0046872">
    <property type="term" value="F:metal ion binding"/>
    <property type="evidence" value="ECO:0007669"/>
    <property type="project" value="UniProtKB-KW"/>
</dbReference>
<keyword evidence="10" id="KW-0943">RNA-mediated gene silencing</keyword>
<evidence type="ECO:0000256" key="6">
    <source>
        <dbReference type="ARBA" id="ARBA00022691"/>
    </source>
</evidence>
<comment type="similarity">
    <text evidence="2">Belongs to the methyltransferase superfamily. HEN1 family.</text>
</comment>
<comment type="cofactor">
    <cofactor evidence="1">
        <name>Mg(2+)</name>
        <dbReference type="ChEBI" id="CHEBI:18420"/>
    </cofactor>
</comment>
<dbReference type="InterPro" id="IPR026610">
    <property type="entry name" value="Hen1"/>
</dbReference>
<evidence type="ECO:0000313" key="13">
    <source>
        <dbReference type="EMBL" id="ORX74824.1"/>
    </source>
</evidence>
<dbReference type="SUPFAM" id="SSF53335">
    <property type="entry name" value="S-adenosyl-L-methionine-dependent methyltransferases"/>
    <property type="match status" value="1"/>
</dbReference>